<organism evidence="1 2">
    <name type="scientific">Variimorphobacter saccharofermentans</name>
    <dbReference type="NCBI Taxonomy" id="2755051"/>
    <lineage>
        <taxon>Bacteria</taxon>
        <taxon>Bacillati</taxon>
        <taxon>Bacillota</taxon>
        <taxon>Clostridia</taxon>
        <taxon>Lachnospirales</taxon>
        <taxon>Lachnospiraceae</taxon>
        <taxon>Variimorphobacter</taxon>
    </lineage>
</organism>
<name>A0A839K257_9FIRM</name>
<gene>
    <name evidence="1" type="ORF">H0486_11415</name>
</gene>
<dbReference type="Proteomes" id="UP000574276">
    <property type="component" value="Unassembled WGS sequence"/>
</dbReference>
<dbReference type="RefSeq" id="WP_228353142.1">
    <property type="nucleotide sequence ID" value="NZ_JACEGA010000001.1"/>
</dbReference>
<sequence>MKNKNINWEKIVEKTRKEVVSKFPQLYSSLDFGAYIEADNYFVSYIFHKNDDLKEAENSGLTKTINQYHMQRMEVNGYPIDAINDCYFASQEECEKMYNGNWYYYYK</sequence>
<dbReference type="EMBL" id="JACEGA010000001">
    <property type="protein sequence ID" value="MBB2183488.1"/>
    <property type="molecule type" value="Genomic_DNA"/>
</dbReference>
<accession>A0A839K257</accession>
<reference evidence="1 2" key="1">
    <citation type="submission" date="2020-07" db="EMBL/GenBank/DDBJ databases">
        <title>Characterization and genome sequencing of isolate MD1, a novel member within the family Lachnospiraceae.</title>
        <authorList>
            <person name="Rettenmaier R."/>
            <person name="Di Bello L."/>
            <person name="Zinser C."/>
            <person name="Scheitz K."/>
            <person name="Liebl W."/>
            <person name="Zverlov V."/>
        </authorList>
    </citation>
    <scope>NUCLEOTIDE SEQUENCE [LARGE SCALE GENOMIC DNA]</scope>
    <source>
        <strain evidence="1 2">MD1</strain>
    </source>
</reference>
<evidence type="ECO:0000313" key="2">
    <source>
        <dbReference type="Proteomes" id="UP000574276"/>
    </source>
</evidence>
<keyword evidence="2" id="KW-1185">Reference proteome</keyword>
<dbReference type="AlphaFoldDB" id="A0A839K257"/>
<comment type="caution">
    <text evidence="1">The sequence shown here is derived from an EMBL/GenBank/DDBJ whole genome shotgun (WGS) entry which is preliminary data.</text>
</comment>
<proteinExistence type="predicted"/>
<evidence type="ECO:0000313" key="1">
    <source>
        <dbReference type="EMBL" id="MBB2183488.1"/>
    </source>
</evidence>
<protein>
    <submittedName>
        <fullName evidence="1">Uncharacterized protein</fullName>
    </submittedName>
</protein>